<dbReference type="EMBL" id="JAHRID010000003">
    <property type="protein sequence ID" value="MBV2129023.1"/>
    <property type="molecule type" value="Genomic_DNA"/>
</dbReference>
<accession>A0ABS6MJP5</accession>
<name>A0ABS6MJP5_9GAMM</name>
<protein>
    <submittedName>
        <fullName evidence="1">Uncharacterized protein</fullName>
    </submittedName>
</protein>
<evidence type="ECO:0000313" key="1">
    <source>
        <dbReference type="EMBL" id="MBV2129023.1"/>
    </source>
</evidence>
<dbReference type="Proteomes" id="UP000704611">
    <property type="component" value="Unassembled WGS sequence"/>
</dbReference>
<sequence length="107" mass="11790">MVFDFNPTSGWTLEMELRCFVIFKKTEAAGFPRGMQTDLCNDLAAKSNLSAETIKAKVGNFKSEAGYTNETNASKATKYLIKNYGALSEEETEALLAGYMLSKIENA</sequence>
<proteinExistence type="predicted"/>
<dbReference type="RefSeq" id="WP_217668655.1">
    <property type="nucleotide sequence ID" value="NZ_JAHRID010000003.1"/>
</dbReference>
<gene>
    <name evidence="1" type="ORF">KQY15_07960</name>
</gene>
<organism evidence="1 2">
    <name type="scientific">Arsukibacterium indicum</name>
    <dbReference type="NCBI Taxonomy" id="2848612"/>
    <lineage>
        <taxon>Bacteria</taxon>
        <taxon>Pseudomonadati</taxon>
        <taxon>Pseudomonadota</taxon>
        <taxon>Gammaproteobacteria</taxon>
        <taxon>Chromatiales</taxon>
        <taxon>Chromatiaceae</taxon>
        <taxon>Arsukibacterium</taxon>
    </lineage>
</organism>
<reference evidence="1 2" key="1">
    <citation type="submission" date="2021-06" db="EMBL/GenBank/DDBJ databases">
        <title>Rheinheimera indica sp. nov., isolated from deep-sea sediment.</title>
        <authorList>
            <person name="Wang Z."/>
            <person name="Zhang X.-Y."/>
        </authorList>
    </citation>
    <scope>NUCLEOTIDE SEQUENCE [LARGE SCALE GENOMIC DNA]</scope>
    <source>
        <strain evidence="1 2">SM2107</strain>
    </source>
</reference>
<comment type="caution">
    <text evidence="1">The sequence shown here is derived from an EMBL/GenBank/DDBJ whole genome shotgun (WGS) entry which is preliminary data.</text>
</comment>
<evidence type="ECO:0000313" key="2">
    <source>
        <dbReference type="Proteomes" id="UP000704611"/>
    </source>
</evidence>
<keyword evidence="2" id="KW-1185">Reference proteome</keyword>